<comment type="caution">
    <text evidence="1">The sequence shown here is derived from an EMBL/GenBank/DDBJ whole genome shotgun (WGS) entry which is preliminary data.</text>
</comment>
<proteinExistence type="predicted"/>
<gene>
    <name evidence="1" type="ORF">RPERSI_LOCUS32374</name>
</gene>
<feature type="non-terminal residue" evidence="1">
    <location>
        <position position="181"/>
    </location>
</feature>
<feature type="non-terminal residue" evidence="1">
    <location>
        <position position="1"/>
    </location>
</feature>
<dbReference type="Proteomes" id="UP000789920">
    <property type="component" value="Unassembled WGS sequence"/>
</dbReference>
<accession>A0ACA9SKH6</accession>
<dbReference type="EMBL" id="CAJVQC010134658">
    <property type="protein sequence ID" value="CAG8842557.1"/>
    <property type="molecule type" value="Genomic_DNA"/>
</dbReference>
<evidence type="ECO:0000313" key="2">
    <source>
        <dbReference type="Proteomes" id="UP000789920"/>
    </source>
</evidence>
<name>A0ACA9SKH6_9GLOM</name>
<keyword evidence="2" id="KW-1185">Reference proteome</keyword>
<sequence length="181" mass="20686">GSITLSRKDLEATDDYIKAVEDALDEDQKVEALVEEIKLGGKFMQVVTQNGERRKKTVGGDHAKSQNTSDWLKSLESCDEWEIVGYGSKLPLYLLLPEELQSRIKRLNGRKVLYSNVYNVSIIRGYNLRLPVVEPVPLPSNISTLRDCQIFAAILNKVDRRPYQNVFSIRIDYLTEETPHF</sequence>
<evidence type="ECO:0000313" key="1">
    <source>
        <dbReference type="EMBL" id="CAG8842557.1"/>
    </source>
</evidence>
<organism evidence="1 2">
    <name type="scientific">Racocetra persica</name>
    <dbReference type="NCBI Taxonomy" id="160502"/>
    <lineage>
        <taxon>Eukaryota</taxon>
        <taxon>Fungi</taxon>
        <taxon>Fungi incertae sedis</taxon>
        <taxon>Mucoromycota</taxon>
        <taxon>Glomeromycotina</taxon>
        <taxon>Glomeromycetes</taxon>
        <taxon>Diversisporales</taxon>
        <taxon>Gigasporaceae</taxon>
        <taxon>Racocetra</taxon>
    </lineage>
</organism>
<protein>
    <submittedName>
        <fullName evidence="1">21520_t:CDS:1</fullName>
    </submittedName>
</protein>
<reference evidence="1" key="1">
    <citation type="submission" date="2021-06" db="EMBL/GenBank/DDBJ databases">
        <authorList>
            <person name="Kallberg Y."/>
            <person name="Tangrot J."/>
            <person name="Rosling A."/>
        </authorList>
    </citation>
    <scope>NUCLEOTIDE SEQUENCE</scope>
    <source>
        <strain evidence="1">MA461A</strain>
    </source>
</reference>